<evidence type="ECO:0000313" key="6">
    <source>
        <dbReference type="EMBL" id="KAG3208629.1"/>
    </source>
</evidence>
<evidence type="ECO:0000313" key="7">
    <source>
        <dbReference type="EMBL" id="RAW22163.1"/>
    </source>
</evidence>
<name>A0A329RC13_9STRA</name>
<dbReference type="VEuPathDB" id="FungiDB:PC110_g21394"/>
<gene>
    <name evidence="7" type="ORF">PC110_g21394</name>
    <name evidence="2" type="ORF">PC113_g16014</name>
    <name evidence="3" type="ORF">PC115_g20782</name>
    <name evidence="4" type="ORF">PC117_g23099</name>
    <name evidence="5" type="ORF">PC118_g20948</name>
    <name evidence="6" type="ORF">PC129_g20347</name>
</gene>
<comment type="caution">
    <text evidence="7">The sequence shown here is derived from an EMBL/GenBank/DDBJ whole genome shotgun (WGS) entry which is preliminary data.</text>
</comment>
<evidence type="ECO:0000313" key="5">
    <source>
        <dbReference type="EMBL" id="KAG2963344.1"/>
    </source>
</evidence>
<dbReference type="EMBL" id="RCML01001345">
    <property type="protein sequence ID" value="KAG2963344.1"/>
    <property type="molecule type" value="Genomic_DNA"/>
</dbReference>
<feature type="region of interest" description="Disordered" evidence="1">
    <location>
        <begin position="1"/>
        <end position="112"/>
    </location>
</feature>
<dbReference type="Proteomes" id="UP000774804">
    <property type="component" value="Unassembled WGS sequence"/>
</dbReference>
<accession>A0A329RC13</accession>
<dbReference type="EMBL" id="MJFZ01001406">
    <property type="protein sequence ID" value="RAW22163.1"/>
    <property type="molecule type" value="Genomic_DNA"/>
</dbReference>
<feature type="compositionally biased region" description="Basic and acidic residues" evidence="1">
    <location>
        <begin position="74"/>
        <end position="112"/>
    </location>
</feature>
<dbReference type="Proteomes" id="UP000760860">
    <property type="component" value="Unassembled WGS sequence"/>
</dbReference>
<proteinExistence type="predicted"/>
<dbReference type="Proteomes" id="UP000251314">
    <property type="component" value="Unassembled WGS sequence"/>
</dbReference>
<dbReference type="OrthoDB" id="128282at2759"/>
<dbReference type="Proteomes" id="UP000735874">
    <property type="component" value="Unassembled WGS sequence"/>
</dbReference>
<dbReference type="EMBL" id="RCMI01001364">
    <property type="protein sequence ID" value="KAG2886067.1"/>
    <property type="molecule type" value="Genomic_DNA"/>
</dbReference>
<protein>
    <submittedName>
        <fullName evidence="7">Uncharacterized protein</fullName>
    </submittedName>
</protein>
<sequence>MDDEAHSDCEPRGNCSDYRQQCYADSGDESGYGSEDSQYVSGEQSDDYRSDGGDRYLAAANDTERRTATNGTYGRRENRTPRGDGADRGRERESRYPGQANRDDHYYSRNERNGRRQYGPCAVCGGISHSAHYCRRRCKLCKQMHDAGKCEVFQNLADLDRTKVDKKDLPPENQSLLFNDHLN</sequence>
<evidence type="ECO:0000313" key="3">
    <source>
        <dbReference type="EMBL" id="KAG2886067.1"/>
    </source>
</evidence>
<evidence type="ECO:0000313" key="8">
    <source>
        <dbReference type="Proteomes" id="UP000251314"/>
    </source>
</evidence>
<reference evidence="2" key="2">
    <citation type="submission" date="2018-10" db="EMBL/GenBank/DDBJ databases">
        <title>Effector identification in a new, highly contiguous assembly of the strawberry crown rot pathogen Phytophthora cactorum.</title>
        <authorList>
            <person name="Armitage A.D."/>
            <person name="Nellist C.F."/>
            <person name="Bates H."/>
            <person name="Vickerstaff R.J."/>
            <person name="Harrison R.J."/>
        </authorList>
    </citation>
    <scope>NUCLEOTIDE SEQUENCE</scope>
    <source>
        <strain evidence="2">15-7</strain>
        <strain evidence="3">4032</strain>
        <strain evidence="4">4040</strain>
        <strain evidence="5">P415</strain>
        <strain evidence="6">P421</strain>
    </source>
</reference>
<dbReference type="Proteomes" id="UP000697107">
    <property type="component" value="Unassembled WGS sequence"/>
</dbReference>
<dbReference type="EMBL" id="RCMK01001357">
    <property type="protein sequence ID" value="KAG2896005.1"/>
    <property type="molecule type" value="Genomic_DNA"/>
</dbReference>
<organism evidence="7 8">
    <name type="scientific">Phytophthora cactorum</name>
    <dbReference type="NCBI Taxonomy" id="29920"/>
    <lineage>
        <taxon>Eukaryota</taxon>
        <taxon>Sar</taxon>
        <taxon>Stramenopiles</taxon>
        <taxon>Oomycota</taxon>
        <taxon>Peronosporomycetes</taxon>
        <taxon>Peronosporales</taxon>
        <taxon>Peronosporaceae</taxon>
        <taxon>Phytophthora</taxon>
    </lineage>
</organism>
<dbReference type="EMBL" id="RCMV01001432">
    <property type="protein sequence ID" value="KAG3208629.1"/>
    <property type="molecule type" value="Genomic_DNA"/>
</dbReference>
<evidence type="ECO:0000313" key="2">
    <source>
        <dbReference type="EMBL" id="KAG2851314.1"/>
    </source>
</evidence>
<dbReference type="Proteomes" id="UP000736787">
    <property type="component" value="Unassembled WGS sequence"/>
</dbReference>
<evidence type="ECO:0000256" key="1">
    <source>
        <dbReference type="SAM" id="MobiDB-lite"/>
    </source>
</evidence>
<feature type="compositionally biased region" description="Basic and acidic residues" evidence="1">
    <location>
        <begin position="1"/>
        <end position="11"/>
    </location>
</feature>
<reference evidence="7 8" key="1">
    <citation type="submission" date="2018-01" db="EMBL/GenBank/DDBJ databases">
        <title>Draft genome of the strawberry crown rot pathogen Phytophthora cactorum.</title>
        <authorList>
            <person name="Armitage A.D."/>
            <person name="Lysoe E."/>
            <person name="Nellist C.F."/>
            <person name="Harrison R.J."/>
            <person name="Brurberg M.B."/>
        </authorList>
    </citation>
    <scope>NUCLEOTIDE SEQUENCE [LARGE SCALE GENOMIC DNA]</scope>
    <source>
        <strain evidence="7 8">10300</strain>
    </source>
</reference>
<dbReference type="EMBL" id="RCMG01000616">
    <property type="protein sequence ID" value="KAG2851314.1"/>
    <property type="molecule type" value="Genomic_DNA"/>
</dbReference>
<dbReference type="AlphaFoldDB" id="A0A329RC13"/>
<evidence type="ECO:0000313" key="4">
    <source>
        <dbReference type="EMBL" id="KAG2896005.1"/>
    </source>
</evidence>
<keyword evidence="8" id="KW-1185">Reference proteome</keyword>